<gene>
    <name evidence="2" type="ORF">MEUPH1_LOCUS17917</name>
</gene>
<feature type="compositionally biased region" description="Polar residues" evidence="1">
    <location>
        <begin position="52"/>
        <end position="63"/>
    </location>
</feature>
<name>A0AAV0X3F7_9HEMI</name>
<accession>A0AAV0X3F7</accession>
<reference evidence="2 3" key="1">
    <citation type="submission" date="2023-01" db="EMBL/GenBank/DDBJ databases">
        <authorList>
            <person name="Whitehead M."/>
        </authorList>
    </citation>
    <scope>NUCLEOTIDE SEQUENCE [LARGE SCALE GENOMIC DNA]</scope>
</reference>
<keyword evidence="3" id="KW-1185">Reference proteome</keyword>
<organism evidence="2 3">
    <name type="scientific">Macrosiphum euphorbiae</name>
    <name type="common">potato aphid</name>
    <dbReference type="NCBI Taxonomy" id="13131"/>
    <lineage>
        <taxon>Eukaryota</taxon>
        <taxon>Metazoa</taxon>
        <taxon>Ecdysozoa</taxon>
        <taxon>Arthropoda</taxon>
        <taxon>Hexapoda</taxon>
        <taxon>Insecta</taxon>
        <taxon>Pterygota</taxon>
        <taxon>Neoptera</taxon>
        <taxon>Paraneoptera</taxon>
        <taxon>Hemiptera</taxon>
        <taxon>Sternorrhyncha</taxon>
        <taxon>Aphidomorpha</taxon>
        <taxon>Aphidoidea</taxon>
        <taxon>Aphididae</taxon>
        <taxon>Macrosiphini</taxon>
        <taxon>Macrosiphum</taxon>
    </lineage>
</organism>
<dbReference type="AlphaFoldDB" id="A0AAV0X3F7"/>
<proteinExistence type="predicted"/>
<protein>
    <submittedName>
        <fullName evidence="2">Uncharacterized protein</fullName>
    </submittedName>
</protein>
<evidence type="ECO:0000256" key="1">
    <source>
        <dbReference type="SAM" id="MobiDB-lite"/>
    </source>
</evidence>
<evidence type="ECO:0000313" key="3">
    <source>
        <dbReference type="Proteomes" id="UP001160148"/>
    </source>
</evidence>
<dbReference type="Proteomes" id="UP001160148">
    <property type="component" value="Unassembled WGS sequence"/>
</dbReference>
<comment type="caution">
    <text evidence="2">The sequence shown here is derived from an EMBL/GenBank/DDBJ whole genome shotgun (WGS) entry which is preliminary data.</text>
</comment>
<dbReference type="EMBL" id="CARXXK010000003">
    <property type="protein sequence ID" value="CAI6362894.1"/>
    <property type="molecule type" value="Genomic_DNA"/>
</dbReference>
<sequence length="322" mass="36616">MTVTNREKRCDVRTSHILSVACNLINKRNAVESKFSTSPDSRRAKNVGGDNSPMTLPTPEDSTASWLDAEDSYQVTDFLDEASRILHDEEDFSDACHDRLRSEYEQWKKIPHLRIIGKRIEYSCEKTLEDDRQSYQVDSRPSTSNNGDLDLLRNQVIKIMTETLWQRILDKTSIKSVCQRQSVLESRRNSSGRIESALIVSSILPANRPSIMFKSRSNLETVYQTCSGPICQQKNNKEYRKKPWPKSNVNVLPPIETHQIKTVDKNKRWFSAVSTPGRNHALPRPVTSVATHVNTSINVCFDISIDGKSIKSLKKKGYCSPS</sequence>
<feature type="region of interest" description="Disordered" evidence="1">
    <location>
        <begin position="33"/>
        <end position="63"/>
    </location>
</feature>
<evidence type="ECO:0000313" key="2">
    <source>
        <dbReference type="EMBL" id="CAI6362894.1"/>
    </source>
</evidence>